<evidence type="ECO:0000259" key="4">
    <source>
        <dbReference type="PROSITE" id="PS50943"/>
    </source>
</evidence>
<sequence length="77" mass="8267">MPPDAVSLRCILAVNLKRRRQAQGLSQEALADRAGLHRTFVGAVERAERNISLDNIERLALALGVGPATLLAPEPTP</sequence>
<dbReference type="PANTHER" id="PTHR46797:SF23">
    <property type="entry name" value="HTH-TYPE TRANSCRIPTIONAL REGULATOR SUTR"/>
    <property type="match status" value="1"/>
</dbReference>
<evidence type="ECO:0000256" key="2">
    <source>
        <dbReference type="ARBA" id="ARBA00023125"/>
    </source>
</evidence>
<evidence type="ECO:0000256" key="1">
    <source>
        <dbReference type="ARBA" id="ARBA00023015"/>
    </source>
</evidence>
<dbReference type="InterPro" id="IPR050807">
    <property type="entry name" value="TransReg_Diox_bact_type"/>
</dbReference>
<dbReference type="CDD" id="cd00093">
    <property type="entry name" value="HTH_XRE"/>
    <property type="match status" value="1"/>
</dbReference>
<evidence type="ECO:0000313" key="6">
    <source>
        <dbReference type="Proteomes" id="UP000248614"/>
    </source>
</evidence>
<keyword evidence="2" id="KW-0238">DNA-binding</keyword>
<dbReference type="Gene3D" id="1.10.260.40">
    <property type="entry name" value="lambda repressor-like DNA-binding domains"/>
    <property type="match status" value="1"/>
</dbReference>
<organism evidence="5 6">
    <name type="scientific">Sphingomonas hengshuiensis</name>
    <dbReference type="NCBI Taxonomy" id="1609977"/>
    <lineage>
        <taxon>Bacteria</taxon>
        <taxon>Pseudomonadati</taxon>
        <taxon>Pseudomonadota</taxon>
        <taxon>Alphaproteobacteria</taxon>
        <taxon>Sphingomonadales</taxon>
        <taxon>Sphingomonadaceae</taxon>
        <taxon>Sphingomonas</taxon>
    </lineage>
</organism>
<dbReference type="Pfam" id="PF01381">
    <property type="entry name" value="HTH_3"/>
    <property type="match status" value="1"/>
</dbReference>
<dbReference type="AlphaFoldDB" id="A0A2W5B7B1"/>
<dbReference type="SMART" id="SM00530">
    <property type="entry name" value="HTH_XRE"/>
    <property type="match status" value="1"/>
</dbReference>
<keyword evidence="3" id="KW-0804">Transcription</keyword>
<keyword evidence="1" id="KW-0805">Transcription regulation</keyword>
<evidence type="ECO:0000256" key="3">
    <source>
        <dbReference type="ARBA" id="ARBA00023163"/>
    </source>
</evidence>
<dbReference type="Proteomes" id="UP000248614">
    <property type="component" value="Unassembled WGS sequence"/>
</dbReference>
<comment type="caution">
    <text evidence="5">The sequence shown here is derived from an EMBL/GenBank/DDBJ whole genome shotgun (WGS) entry which is preliminary data.</text>
</comment>
<dbReference type="InterPro" id="IPR001387">
    <property type="entry name" value="Cro/C1-type_HTH"/>
</dbReference>
<dbReference type="PANTHER" id="PTHR46797">
    <property type="entry name" value="HTH-TYPE TRANSCRIPTIONAL REGULATOR"/>
    <property type="match status" value="1"/>
</dbReference>
<dbReference type="SUPFAM" id="SSF47413">
    <property type="entry name" value="lambda repressor-like DNA-binding domains"/>
    <property type="match status" value="1"/>
</dbReference>
<dbReference type="EMBL" id="QFNF01000025">
    <property type="protein sequence ID" value="PZO76738.1"/>
    <property type="molecule type" value="Genomic_DNA"/>
</dbReference>
<dbReference type="GO" id="GO:0003677">
    <property type="term" value="F:DNA binding"/>
    <property type="evidence" value="ECO:0007669"/>
    <property type="project" value="UniProtKB-KW"/>
</dbReference>
<accession>A0A2W5B7B1</accession>
<reference evidence="5 6" key="1">
    <citation type="submission" date="2017-08" db="EMBL/GenBank/DDBJ databases">
        <title>Infants hospitalized years apart are colonized by the same room-sourced microbial strains.</title>
        <authorList>
            <person name="Brooks B."/>
            <person name="Olm M.R."/>
            <person name="Firek B.A."/>
            <person name="Baker R."/>
            <person name="Thomas B.C."/>
            <person name="Morowitz M.J."/>
            <person name="Banfield J.F."/>
        </authorList>
    </citation>
    <scope>NUCLEOTIDE SEQUENCE [LARGE SCALE GENOMIC DNA]</scope>
    <source>
        <strain evidence="5">S2_018_000_R3_110</strain>
    </source>
</reference>
<feature type="domain" description="HTH cro/C1-type" evidence="4">
    <location>
        <begin position="16"/>
        <end position="71"/>
    </location>
</feature>
<protein>
    <submittedName>
        <fullName evidence="5">Transcriptional regulator</fullName>
    </submittedName>
</protein>
<gene>
    <name evidence="5" type="ORF">DI632_10050</name>
</gene>
<dbReference type="PROSITE" id="PS50943">
    <property type="entry name" value="HTH_CROC1"/>
    <property type="match status" value="1"/>
</dbReference>
<dbReference type="InterPro" id="IPR010982">
    <property type="entry name" value="Lambda_DNA-bd_dom_sf"/>
</dbReference>
<proteinExistence type="predicted"/>
<evidence type="ECO:0000313" key="5">
    <source>
        <dbReference type="EMBL" id="PZO76738.1"/>
    </source>
</evidence>
<dbReference type="GO" id="GO:0005829">
    <property type="term" value="C:cytosol"/>
    <property type="evidence" value="ECO:0007669"/>
    <property type="project" value="TreeGrafter"/>
</dbReference>
<name>A0A2W5B7B1_9SPHN</name>
<dbReference type="GO" id="GO:0003700">
    <property type="term" value="F:DNA-binding transcription factor activity"/>
    <property type="evidence" value="ECO:0007669"/>
    <property type="project" value="TreeGrafter"/>
</dbReference>